<evidence type="ECO:0000313" key="1">
    <source>
        <dbReference type="EMBL" id="EPS57179.1"/>
    </source>
</evidence>
<dbReference type="EMBL" id="AUSU01010541">
    <property type="protein sequence ID" value="EPS57179.1"/>
    <property type="molecule type" value="Genomic_DNA"/>
</dbReference>
<sequence length="61" mass="6967">MCLLRRYAKSEVRSRNQIAKTQGFKPLLFTTPVGSKNGLRNLLFFPLKLSAMLALEQSLRN</sequence>
<dbReference type="Proteomes" id="UP000015453">
    <property type="component" value="Unassembled WGS sequence"/>
</dbReference>
<organism evidence="1 2">
    <name type="scientific">Genlisea aurea</name>
    <dbReference type="NCBI Taxonomy" id="192259"/>
    <lineage>
        <taxon>Eukaryota</taxon>
        <taxon>Viridiplantae</taxon>
        <taxon>Streptophyta</taxon>
        <taxon>Embryophyta</taxon>
        <taxon>Tracheophyta</taxon>
        <taxon>Spermatophyta</taxon>
        <taxon>Magnoliopsida</taxon>
        <taxon>eudicotyledons</taxon>
        <taxon>Gunneridae</taxon>
        <taxon>Pentapetalae</taxon>
        <taxon>asterids</taxon>
        <taxon>lamiids</taxon>
        <taxon>Lamiales</taxon>
        <taxon>Lentibulariaceae</taxon>
        <taxon>Genlisea</taxon>
    </lineage>
</organism>
<keyword evidence="2" id="KW-1185">Reference proteome</keyword>
<accession>S8BRY4</accession>
<name>S8BRY4_9LAMI</name>
<comment type="caution">
    <text evidence="1">The sequence shown here is derived from an EMBL/GenBank/DDBJ whole genome shotgun (WGS) entry which is preliminary data.</text>
</comment>
<evidence type="ECO:0000313" key="2">
    <source>
        <dbReference type="Proteomes" id="UP000015453"/>
    </source>
</evidence>
<proteinExistence type="predicted"/>
<gene>
    <name evidence="1" type="ORF">M569_17642</name>
</gene>
<dbReference type="AlphaFoldDB" id="S8BRY4"/>
<reference evidence="1 2" key="1">
    <citation type="journal article" date="2013" name="BMC Genomics">
        <title>The miniature genome of a carnivorous plant Genlisea aurea contains a low number of genes and short non-coding sequences.</title>
        <authorList>
            <person name="Leushkin E.V."/>
            <person name="Sutormin R.A."/>
            <person name="Nabieva E.R."/>
            <person name="Penin A.A."/>
            <person name="Kondrashov A.S."/>
            <person name="Logacheva M.D."/>
        </authorList>
    </citation>
    <scope>NUCLEOTIDE SEQUENCE [LARGE SCALE GENOMIC DNA]</scope>
</reference>
<protein>
    <submittedName>
        <fullName evidence="1">Uncharacterized protein</fullName>
    </submittedName>
</protein>